<accession>A0A5B7G3V5</accession>
<sequence length="83" mass="9203">MNMETGNATRPGPRHMEQGGQVFSASFTFPGIADRCPFQGWVNLGADCHSRKIAAVTRIRTQDSFHCGELRYRLGSGAQLIYE</sequence>
<name>A0A5B7G3V5_PORTR</name>
<dbReference type="EMBL" id="VSRR010010833">
    <property type="protein sequence ID" value="MPC52376.1"/>
    <property type="molecule type" value="Genomic_DNA"/>
</dbReference>
<evidence type="ECO:0000313" key="2">
    <source>
        <dbReference type="Proteomes" id="UP000324222"/>
    </source>
</evidence>
<dbReference type="Proteomes" id="UP000324222">
    <property type="component" value="Unassembled WGS sequence"/>
</dbReference>
<keyword evidence="2" id="KW-1185">Reference proteome</keyword>
<organism evidence="1 2">
    <name type="scientific">Portunus trituberculatus</name>
    <name type="common">Swimming crab</name>
    <name type="synonym">Neptunus trituberculatus</name>
    <dbReference type="NCBI Taxonomy" id="210409"/>
    <lineage>
        <taxon>Eukaryota</taxon>
        <taxon>Metazoa</taxon>
        <taxon>Ecdysozoa</taxon>
        <taxon>Arthropoda</taxon>
        <taxon>Crustacea</taxon>
        <taxon>Multicrustacea</taxon>
        <taxon>Malacostraca</taxon>
        <taxon>Eumalacostraca</taxon>
        <taxon>Eucarida</taxon>
        <taxon>Decapoda</taxon>
        <taxon>Pleocyemata</taxon>
        <taxon>Brachyura</taxon>
        <taxon>Eubrachyura</taxon>
        <taxon>Portunoidea</taxon>
        <taxon>Portunidae</taxon>
        <taxon>Portuninae</taxon>
        <taxon>Portunus</taxon>
    </lineage>
</organism>
<proteinExistence type="predicted"/>
<reference evidence="1 2" key="1">
    <citation type="submission" date="2019-05" db="EMBL/GenBank/DDBJ databases">
        <title>Another draft genome of Portunus trituberculatus and its Hox gene families provides insights of decapod evolution.</title>
        <authorList>
            <person name="Jeong J.-H."/>
            <person name="Song I."/>
            <person name="Kim S."/>
            <person name="Choi T."/>
            <person name="Kim D."/>
            <person name="Ryu S."/>
            <person name="Kim W."/>
        </authorList>
    </citation>
    <scope>NUCLEOTIDE SEQUENCE [LARGE SCALE GENOMIC DNA]</scope>
    <source>
        <tissue evidence="1">Muscle</tissue>
    </source>
</reference>
<protein>
    <submittedName>
        <fullName evidence="1">Uncharacterized protein</fullName>
    </submittedName>
</protein>
<comment type="caution">
    <text evidence="1">The sequence shown here is derived from an EMBL/GenBank/DDBJ whole genome shotgun (WGS) entry which is preliminary data.</text>
</comment>
<dbReference type="AlphaFoldDB" id="A0A5B7G3V5"/>
<gene>
    <name evidence="1" type="ORF">E2C01_046244</name>
</gene>
<evidence type="ECO:0000313" key="1">
    <source>
        <dbReference type="EMBL" id="MPC52376.1"/>
    </source>
</evidence>